<keyword evidence="11" id="KW-0175">Coiled coil</keyword>
<evidence type="ECO:0000256" key="6">
    <source>
        <dbReference type="ARBA" id="ARBA00022803"/>
    </source>
</evidence>
<dbReference type="Pfam" id="PF13424">
    <property type="entry name" value="TPR_12"/>
    <property type="match status" value="3"/>
</dbReference>
<keyword evidence="4" id="KW-0548">Nucleotidyltransferase</keyword>
<evidence type="ECO:0000256" key="7">
    <source>
        <dbReference type="ARBA" id="ARBA00047597"/>
    </source>
</evidence>
<dbReference type="GO" id="GO:0005874">
    <property type="term" value="C:microtubule"/>
    <property type="evidence" value="ECO:0007669"/>
    <property type="project" value="UniProtKB-UniRule"/>
</dbReference>
<comment type="subcellular location">
    <subcellularLocation>
        <location evidence="10">Cytoplasm</location>
        <location evidence="10">Cytoskeleton</location>
    </subcellularLocation>
</comment>
<dbReference type="InterPro" id="IPR006597">
    <property type="entry name" value="Sel1-like"/>
</dbReference>
<dbReference type="Gene3D" id="3.90.176.10">
    <property type="entry name" value="Toxin ADP-ribosyltransferase, Chain A, domain 1"/>
    <property type="match status" value="1"/>
</dbReference>
<comment type="caution">
    <text evidence="12">The sequence shown here is derived from an EMBL/GenBank/DDBJ whole genome shotgun (WGS) entry which is preliminary data.</text>
</comment>
<dbReference type="EC" id="2.4.2.31" evidence="9"/>
<proteinExistence type="inferred from homology"/>
<dbReference type="Pfam" id="PF00515">
    <property type="entry name" value="TPR_1"/>
    <property type="match status" value="1"/>
</dbReference>
<feature type="repeat" description="TPR" evidence="8">
    <location>
        <begin position="680"/>
        <end position="713"/>
    </location>
</feature>
<dbReference type="InterPro" id="IPR019734">
    <property type="entry name" value="TPR_rpt"/>
</dbReference>
<comment type="subunit">
    <text evidence="10">Oligomeric complex composed of two heavy chains and two light chains.</text>
</comment>
<dbReference type="InterPro" id="IPR000768">
    <property type="entry name" value="ART"/>
</dbReference>
<feature type="coiled-coil region" evidence="11">
    <location>
        <begin position="700"/>
        <end position="741"/>
    </location>
</feature>
<dbReference type="Pfam" id="PF01129">
    <property type="entry name" value="ART"/>
    <property type="match status" value="1"/>
</dbReference>
<dbReference type="AlphaFoldDB" id="A0A815P8I1"/>
<evidence type="ECO:0000256" key="10">
    <source>
        <dbReference type="RuleBase" id="RU367020"/>
    </source>
</evidence>
<evidence type="ECO:0000256" key="8">
    <source>
        <dbReference type="PROSITE-ProRule" id="PRU00339"/>
    </source>
</evidence>
<dbReference type="PRINTS" id="PR00381">
    <property type="entry name" value="KINESINLIGHT"/>
</dbReference>
<feature type="repeat" description="TPR" evidence="8">
    <location>
        <begin position="466"/>
        <end position="499"/>
    </location>
</feature>
<feature type="repeat" description="TPR" evidence="8">
    <location>
        <begin position="596"/>
        <end position="629"/>
    </location>
</feature>
<keyword evidence="9" id="KW-0520">NAD</keyword>
<dbReference type="PROSITE" id="PS50005">
    <property type="entry name" value="TPR"/>
    <property type="match status" value="6"/>
</dbReference>
<dbReference type="SUPFAM" id="SSF48452">
    <property type="entry name" value="TPR-like"/>
    <property type="match status" value="2"/>
</dbReference>
<feature type="repeat" description="TPR" evidence="8">
    <location>
        <begin position="638"/>
        <end position="671"/>
    </location>
</feature>
<evidence type="ECO:0000256" key="5">
    <source>
        <dbReference type="ARBA" id="ARBA00022737"/>
    </source>
</evidence>
<evidence type="ECO:0000256" key="2">
    <source>
        <dbReference type="ARBA" id="ARBA00022676"/>
    </source>
</evidence>
<keyword evidence="9" id="KW-0521">NADP</keyword>
<dbReference type="SMART" id="SM00671">
    <property type="entry name" value="SEL1"/>
    <property type="match status" value="4"/>
</dbReference>
<keyword evidence="10" id="KW-0963">Cytoplasm</keyword>
<evidence type="ECO:0000313" key="13">
    <source>
        <dbReference type="Proteomes" id="UP000663832"/>
    </source>
</evidence>
<dbReference type="GO" id="GO:0005871">
    <property type="term" value="C:kinesin complex"/>
    <property type="evidence" value="ECO:0007669"/>
    <property type="project" value="UniProtKB-UniRule"/>
</dbReference>
<evidence type="ECO:0000256" key="9">
    <source>
        <dbReference type="RuleBase" id="RU361228"/>
    </source>
</evidence>
<comment type="catalytic activity">
    <reaction evidence="7 9">
        <text>L-arginyl-[protein] + NAD(+) = N(omega)-(ADP-D-ribosyl)-L-arginyl-[protein] + nicotinamide + H(+)</text>
        <dbReference type="Rhea" id="RHEA:19149"/>
        <dbReference type="Rhea" id="RHEA-COMP:10532"/>
        <dbReference type="Rhea" id="RHEA-COMP:15087"/>
        <dbReference type="ChEBI" id="CHEBI:15378"/>
        <dbReference type="ChEBI" id="CHEBI:17154"/>
        <dbReference type="ChEBI" id="CHEBI:29965"/>
        <dbReference type="ChEBI" id="CHEBI:57540"/>
        <dbReference type="ChEBI" id="CHEBI:142554"/>
        <dbReference type="EC" id="2.4.2.31"/>
    </reaction>
</comment>
<name>A0A815P8I1_9BILA</name>
<dbReference type="SMART" id="SM00028">
    <property type="entry name" value="TPR"/>
    <property type="match status" value="6"/>
</dbReference>
<feature type="repeat" description="TPR" evidence="8">
    <location>
        <begin position="510"/>
        <end position="543"/>
    </location>
</feature>
<feature type="repeat" description="TPR" evidence="8">
    <location>
        <begin position="554"/>
        <end position="587"/>
    </location>
</feature>
<dbReference type="PROSITE" id="PS50293">
    <property type="entry name" value="TPR_REGION"/>
    <property type="match status" value="3"/>
</dbReference>
<reference evidence="12" key="1">
    <citation type="submission" date="2021-02" db="EMBL/GenBank/DDBJ databases">
        <authorList>
            <person name="Nowell W R."/>
        </authorList>
    </citation>
    <scope>NUCLEOTIDE SEQUENCE</scope>
</reference>
<dbReference type="GO" id="GO:0106274">
    <property type="term" value="F:NAD+-protein-arginine ADP-ribosyltransferase activity"/>
    <property type="evidence" value="ECO:0007669"/>
    <property type="project" value="UniProtKB-EC"/>
</dbReference>
<evidence type="ECO:0000256" key="4">
    <source>
        <dbReference type="ARBA" id="ARBA00022695"/>
    </source>
</evidence>
<keyword evidence="10" id="KW-0493">Microtubule</keyword>
<sequence>MAMINTKSPVVSKIGRPTAGEPVSLPHSVEDVTIIWFDQNMDESINPEDVEETKTLLRKINDYVLFFSKPEPCIDYIKTVPKEKIFLITSGFYALEQLDKIHSLEQIDSVFIFCVFRGKYVPLMEKYSKIIDIFTEQKDLMESLATNVELVTKQATVFGLFDGKQRPTRYLTRESASFLWFQLLTDVLKTITASDTKNQGIEEMLKHCQCYYRTNRVELTNIEDFRKTYKPEDAIIWYSKQSFVYRSVNKALRTEDIDALYTFRVYITHLRSRIAYQHNQLRRTCRDAKSNIIRLYRGLKMTNGEISQMIDNIGGLISMNGFFSTSRDIEQAVRFATKPSSRNNVFGVLLEIDGDINLDKMIFADIAQFSTYPEEQEVLFDLSTVFKIVHTELDKARNLWVIQLSGVEKSSYIVNEYIKSVAKESEETNSTLLFGRLMCDMGEYTKSESYLKRILSNLPDTHNDIPNIYFHLGRVCYLRGDYKPALQYYEHALVLQKNEIKPKEESMDIARTLHNIGNIYLDQKQTEKALDYYERALAMKRSSLINNQDHPSIATTLTAIGTIYRKRGNLTKALALYQQSYQMKKLALPIDHPSIADSLNNLGIIYEELDDYEQALDCYKKSLKMKQKVLPGTHPSISATLNNMGIIYRKEGDYDKALMCYTQALQIEQATLSSDNLDLADTYNNLCVLYYDQSQYDKALEAAQNKLNILKKHFDDDDEQVKQAEDVIEEINKQIDLTDKNEKSTTEQYF</sequence>
<keyword evidence="3 9" id="KW-0808">Transferase</keyword>
<dbReference type="PANTHER" id="PTHR45641:SF19">
    <property type="entry name" value="NEPHROCYSTIN-3"/>
    <property type="match status" value="1"/>
</dbReference>
<comment type="function">
    <text evidence="10">Kinesin is a microtubule-associated force-producing protein that play a role in organelle transport.</text>
</comment>
<evidence type="ECO:0000256" key="11">
    <source>
        <dbReference type="SAM" id="Coils"/>
    </source>
</evidence>
<dbReference type="GO" id="GO:0016779">
    <property type="term" value="F:nucleotidyltransferase activity"/>
    <property type="evidence" value="ECO:0007669"/>
    <property type="project" value="UniProtKB-KW"/>
</dbReference>
<evidence type="ECO:0000256" key="1">
    <source>
        <dbReference type="ARBA" id="ARBA00009558"/>
    </source>
</evidence>
<gene>
    <name evidence="12" type="ORF">QVE165_LOCUS39942</name>
</gene>
<keyword evidence="5" id="KW-0677">Repeat</keyword>
<keyword evidence="10" id="KW-0206">Cytoskeleton</keyword>
<comment type="similarity">
    <text evidence="1 9">Belongs to the Arg-specific ADP-ribosyltransferase family.</text>
</comment>
<keyword evidence="6 8" id="KW-0802">TPR repeat</keyword>
<dbReference type="Proteomes" id="UP000663832">
    <property type="component" value="Unassembled WGS sequence"/>
</dbReference>
<evidence type="ECO:0000313" key="12">
    <source>
        <dbReference type="EMBL" id="CAF1445607.1"/>
    </source>
</evidence>
<dbReference type="InterPro" id="IPR011990">
    <property type="entry name" value="TPR-like_helical_dom_sf"/>
</dbReference>
<keyword evidence="2 9" id="KW-0328">Glycosyltransferase</keyword>
<evidence type="ECO:0000256" key="3">
    <source>
        <dbReference type="ARBA" id="ARBA00022679"/>
    </source>
</evidence>
<dbReference type="PROSITE" id="PS51996">
    <property type="entry name" value="TR_MART"/>
    <property type="match status" value="1"/>
</dbReference>
<dbReference type="SUPFAM" id="SSF56399">
    <property type="entry name" value="ADP-ribosylation"/>
    <property type="match status" value="1"/>
</dbReference>
<keyword evidence="10" id="KW-0505">Motor protein</keyword>
<dbReference type="EMBL" id="CAJNOM010000451">
    <property type="protein sequence ID" value="CAF1445607.1"/>
    <property type="molecule type" value="Genomic_DNA"/>
</dbReference>
<dbReference type="PANTHER" id="PTHR45641">
    <property type="entry name" value="TETRATRICOPEPTIDE REPEAT PROTEIN (AFU_ORTHOLOGUE AFUA_6G03870)"/>
    <property type="match status" value="1"/>
</dbReference>
<dbReference type="OrthoDB" id="5986190at2759"/>
<keyword evidence="13" id="KW-1185">Reference proteome</keyword>
<dbReference type="Gene3D" id="1.25.40.10">
    <property type="entry name" value="Tetratricopeptide repeat domain"/>
    <property type="match status" value="2"/>
</dbReference>
<comment type="similarity">
    <text evidence="10">Belongs to the kinesin light chain family.</text>
</comment>
<organism evidence="12 13">
    <name type="scientific">Adineta steineri</name>
    <dbReference type="NCBI Taxonomy" id="433720"/>
    <lineage>
        <taxon>Eukaryota</taxon>
        <taxon>Metazoa</taxon>
        <taxon>Spiralia</taxon>
        <taxon>Gnathifera</taxon>
        <taxon>Rotifera</taxon>
        <taxon>Eurotatoria</taxon>
        <taxon>Bdelloidea</taxon>
        <taxon>Adinetida</taxon>
        <taxon>Adinetidae</taxon>
        <taxon>Adineta</taxon>
    </lineage>
</organism>
<accession>A0A815P8I1</accession>
<protein>
    <recommendedName>
        <fullName evidence="9 10">Multifunctional fusion protein</fullName>
    </recommendedName>
    <domain>
        <recommendedName>
            <fullName evidence="9">NAD(P)(+)--arginine ADP-ribosyltransferase</fullName>
            <ecNumber evidence="9">2.4.2.31</ecNumber>
        </recommendedName>
        <alternativeName>
            <fullName evidence="9">Mono(ADP-ribosyl)transferase</fullName>
        </alternativeName>
    </domain>
    <domain>
        <recommendedName>
            <fullName evidence="10">Kinesin light chain</fullName>
        </recommendedName>
    </domain>
</protein>